<dbReference type="PANTHER" id="PTHR34220">
    <property type="entry name" value="SENSOR HISTIDINE KINASE YPDA"/>
    <property type="match status" value="1"/>
</dbReference>
<keyword evidence="13 14" id="KW-0472">Membrane</keyword>
<reference evidence="18" key="1">
    <citation type="journal article" date="2019" name="Int. J. Syst. Evol. Microbiol.">
        <title>The Global Catalogue of Microorganisms (GCM) 10K type strain sequencing project: providing services to taxonomists for standard genome sequencing and annotation.</title>
        <authorList>
            <consortium name="The Broad Institute Genomics Platform"/>
            <consortium name="The Broad Institute Genome Sequencing Center for Infectious Disease"/>
            <person name="Wu L."/>
            <person name="Ma J."/>
        </authorList>
    </citation>
    <scope>NUCLEOTIDE SEQUENCE [LARGE SCALE GENOMIC DNA]</scope>
    <source>
        <strain evidence="18">IBRC-M 10987</strain>
    </source>
</reference>
<keyword evidence="8" id="KW-0547">Nucleotide-binding</keyword>
<evidence type="ECO:0000259" key="15">
    <source>
        <dbReference type="PROSITE" id="PS50109"/>
    </source>
</evidence>
<dbReference type="Pfam" id="PF02518">
    <property type="entry name" value="HATPase_c"/>
    <property type="match status" value="1"/>
</dbReference>
<accession>A0ABV8JZ36</accession>
<keyword evidence="5" id="KW-0597">Phosphoprotein</keyword>
<evidence type="ECO:0000313" key="17">
    <source>
        <dbReference type="EMBL" id="MFC4098197.1"/>
    </source>
</evidence>
<keyword evidence="9 17" id="KW-0418">Kinase</keyword>
<dbReference type="Pfam" id="PF02743">
    <property type="entry name" value="dCache_1"/>
    <property type="match status" value="1"/>
</dbReference>
<organism evidence="17 18">
    <name type="scientific">Paenibacillus xanthanilyticus</name>
    <dbReference type="NCBI Taxonomy" id="1783531"/>
    <lineage>
        <taxon>Bacteria</taxon>
        <taxon>Bacillati</taxon>
        <taxon>Bacillota</taxon>
        <taxon>Bacilli</taxon>
        <taxon>Bacillales</taxon>
        <taxon>Paenibacillaceae</taxon>
        <taxon>Paenibacillus</taxon>
    </lineage>
</organism>
<dbReference type="RefSeq" id="WP_377716676.1">
    <property type="nucleotide sequence ID" value="NZ_JBHSAM010000002.1"/>
</dbReference>
<keyword evidence="12" id="KW-0902">Two-component regulatory system</keyword>
<feature type="transmembrane region" description="Helical" evidence="14">
    <location>
        <begin position="21"/>
        <end position="42"/>
    </location>
</feature>
<evidence type="ECO:0000256" key="1">
    <source>
        <dbReference type="ARBA" id="ARBA00000085"/>
    </source>
</evidence>
<dbReference type="Gene3D" id="6.10.340.10">
    <property type="match status" value="1"/>
</dbReference>
<evidence type="ECO:0000313" key="18">
    <source>
        <dbReference type="Proteomes" id="UP001595715"/>
    </source>
</evidence>
<dbReference type="SMART" id="SM00304">
    <property type="entry name" value="HAMP"/>
    <property type="match status" value="1"/>
</dbReference>
<evidence type="ECO:0000256" key="4">
    <source>
        <dbReference type="ARBA" id="ARBA00022475"/>
    </source>
</evidence>
<name>A0ABV8JZ36_9BACL</name>
<dbReference type="InterPro" id="IPR036890">
    <property type="entry name" value="HATPase_C_sf"/>
</dbReference>
<gene>
    <name evidence="17" type="ORF">ACFOZ8_00815</name>
</gene>
<protein>
    <recommendedName>
        <fullName evidence="3">histidine kinase</fullName>
        <ecNumber evidence="3">2.7.13.3</ecNumber>
    </recommendedName>
</protein>
<dbReference type="PROSITE" id="PS50885">
    <property type="entry name" value="HAMP"/>
    <property type="match status" value="1"/>
</dbReference>
<dbReference type="InterPro" id="IPR003594">
    <property type="entry name" value="HATPase_dom"/>
</dbReference>
<evidence type="ECO:0000256" key="7">
    <source>
        <dbReference type="ARBA" id="ARBA00022692"/>
    </source>
</evidence>
<evidence type="ECO:0000256" key="9">
    <source>
        <dbReference type="ARBA" id="ARBA00022777"/>
    </source>
</evidence>
<dbReference type="InterPro" id="IPR005467">
    <property type="entry name" value="His_kinase_dom"/>
</dbReference>
<evidence type="ECO:0000256" key="8">
    <source>
        <dbReference type="ARBA" id="ARBA00022741"/>
    </source>
</evidence>
<feature type="domain" description="HAMP" evidence="16">
    <location>
        <begin position="336"/>
        <end position="388"/>
    </location>
</feature>
<keyword evidence="4" id="KW-1003">Cell membrane</keyword>
<proteinExistence type="predicted"/>
<dbReference type="Pfam" id="PF00672">
    <property type="entry name" value="HAMP"/>
    <property type="match status" value="1"/>
</dbReference>
<dbReference type="SUPFAM" id="SSF55874">
    <property type="entry name" value="ATPase domain of HSP90 chaperone/DNA topoisomerase II/histidine kinase"/>
    <property type="match status" value="1"/>
</dbReference>
<evidence type="ECO:0000259" key="16">
    <source>
        <dbReference type="PROSITE" id="PS50885"/>
    </source>
</evidence>
<dbReference type="Pfam" id="PF06580">
    <property type="entry name" value="His_kinase"/>
    <property type="match status" value="1"/>
</dbReference>
<keyword evidence="18" id="KW-1185">Reference proteome</keyword>
<dbReference type="InterPro" id="IPR004358">
    <property type="entry name" value="Sig_transdc_His_kin-like_C"/>
</dbReference>
<evidence type="ECO:0000256" key="11">
    <source>
        <dbReference type="ARBA" id="ARBA00022989"/>
    </source>
</evidence>
<evidence type="ECO:0000256" key="6">
    <source>
        <dbReference type="ARBA" id="ARBA00022679"/>
    </source>
</evidence>
<dbReference type="PANTHER" id="PTHR34220:SF7">
    <property type="entry name" value="SENSOR HISTIDINE KINASE YPDA"/>
    <property type="match status" value="1"/>
</dbReference>
<evidence type="ECO:0000256" key="10">
    <source>
        <dbReference type="ARBA" id="ARBA00022840"/>
    </source>
</evidence>
<feature type="domain" description="Histidine kinase" evidence="15">
    <location>
        <begin position="498"/>
        <end position="601"/>
    </location>
</feature>
<keyword evidence="10" id="KW-0067">ATP-binding</keyword>
<dbReference type="InterPro" id="IPR050640">
    <property type="entry name" value="Bact_2-comp_sensor_kinase"/>
</dbReference>
<dbReference type="InterPro" id="IPR033479">
    <property type="entry name" value="dCache_1"/>
</dbReference>
<evidence type="ECO:0000256" key="2">
    <source>
        <dbReference type="ARBA" id="ARBA00004651"/>
    </source>
</evidence>
<feature type="transmembrane region" description="Helical" evidence="14">
    <location>
        <begin position="312"/>
        <end position="334"/>
    </location>
</feature>
<dbReference type="InterPro" id="IPR003660">
    <property type="entry name" value="HAMP_dom"/>
</dbReference>
<dbReference type="Proteomes" id="UP001595715">
    <property type="component" value="Unassembled WGS sequence"/>
</dbReference>
<dbReference type="EC" id="2.7.13.3" evidence="3"/>
<dbReference type="GO" id="GO:0004673">
    <property type="term" value="F:protein histidine kinase activity"/>
    <property type="evidence" value="ECO:0007669"/>
    <property type="project" value="UniProtKB-EC"/>
</dbReference>
<dbReference type="EMBL" id="JBHSAM010000002">
    <property type="protein sequence ID" value="MFC4098197.1"/>
    <property type="molecule type" value="Genomic_DNA"/>
</dbReference>
<dbReference type="Gene3D" id="3.30.565.10">
    <property type="entry name" value="Histidine kinase-like ATPase, C-terminal domain"/>
    <property type="match status" value="1"/>
</dbReference>
<comment type="caution">
    <text evidence="17">The sequence shown here is derived from an EMBL/GenBank/DDBJ whole genome shotgun (WGS) entry which is preliminary data.</text>
</comment>
<evidence type="ECO:0000256" key="3">
    <source>
        <dbReference type="ARBA" id="ARBA00012438"/>
    </source>
</evidence>
<dbReference type="PROSITE" id="PS50109">
    <property type="entry name" value="HIS_KIN"/>
    <property type="match status" value="1"/>
</dbReference>
<evidence type="ECO:0000256" key="12">
    <source>
        <dbReference type="ARBA" id="ARBA00023012"/>
    </source>
</evidence>
<evidence type="ECO:0000256" key="5">
    <source>
        <dbReference type="ARBA" id="ARBA00022553"/>
    </source>
</evidence>
<evidence type="ECO:0000256" key="13">
    <source>
        <dbReference type="ARBA" id="ARBA00023136"/>
    </source>
</evidence>
<dbReference type="PRINTS" id="PR00344">
    <property type="entry name" value="BCTRLSENSOR"/>
</dbReference>
<evidence type="ECO:0000256" key="14">
    <source>
        <dbReference type="SAM" id="Phobius"/>
    </source>
</evidence>
<comment type="catalytic activity">
    <reaction evidence="1">
        <text>ATP + protein L-histidine = ADP + protein N-phospho-L-histidine.</text>
        <dbReference type="EC" id="2.7.13.3"/>
    </reaction>
</comment>
<keyword evidence="6 17" id="KW-0808">Transferase</keyword>
<keyword evidence="7 14" id="KW-0812">Transmembrane</keyword>
<keyword evidence="11 14" id="KW-1133">Transmembrane helix</keyword>
<dbReference type="SUPFAM" id="SSF158472">
    <property type="entry name" value="HAMP domain-like"/>
    <property type="match status" value="1"/>
</dbReference>
<sequence>MLRTIQNMSASIRGKPVKLALKIPFLYFLVILLSVAFSYVVFNQISTHSAQNNMNEASLQTLTSIQTNVDFMVENVNNYSKMIFSDENLQNLLRQGNVYANLPTQSKVSLYLYNLMQAVPMIDSVYIFDNSGNLFSIGTQQSPTFTRANVQDAQWYSQVVSEQGKYILKLNGSGAFTESAEQNFVSFIRLIRDIDDTSTLGVLVINIKGEAFVKAYANLPNPSALPFAILDERNQIIAAHATDEVPFALFEQLLASDDLEIKPALQQTNAGFLPLESGSQSYTASFLTGGSNKWTFLSITPHNVVRTVNKSLVLLALALLIINGAVFFVTSFMISRSIIQPIHRLLRAMTKSKSGRFQKVPATRSSYEFQQLFNGYNNMIEQIDQLLKRIIEEQHTIRKAELNTLQAQIKPHFLYNTLDSITSLALSGLNDQVCDMLEALGGYYRASVSKGRDIITVGEEIEMVRNYLKIQKARYRDIFEAVYDVDESCCAIRIPKLVLQPLVENSLYHGIRSYGTKGTIRIRARRSGGMLTISVADDGMGMSEEEVARIIGSERDGQIQSFGLWGTLERLRIFYDDRSHFKIDSEPGKGTAITLFIPIGDGDEA</sequence>
<comment type="subcellular location">
    <subcellularLocation>
        <location evidence="2">Cell membrane</location>
        <topology evidence="2">Multi-pass membrane protein</topology>
    </subcellularLocation>
</comment>
<dbReference type="InterPro" id="IPR010559">
    <property type="entry name" value="Sig_transdc_His_kin_internal"/>
</dbReference>